<dbReference type="RefSeq" id="WP_212700738.1">
    <property type="nucleotide sequence ID" value="NZ_JADMKU010000006.1"/>
</dbReference>
<evidence type="ECO:0000313" key="3">
    <source>
        <dbReference type="Proteomes" id="UP001195941"/>
    </source>
</evidence>
<dbReference type="Proteomes" id="UP001195941">
    <property type="component" value="Unassembled WGS sequence"/>
</dbReference>
<reference evidence="2 3" key="1">
    <citation type="journal article" date="2021" name="Arch. Microbiol.">
        <title>Thalassobius aquimarinus sp. nov., isolated from the Sea of Japan seashore.</title>
        <authorList>
            <person name="Kurilenko V.V."/>
            <person name="Romanenko L.A."/>
            <person name="Chernysheva N.Y."/>
            <person name="Velansky P.V."/>
            <person name="Tekutyeva L.A."/>
            <person name="Isaeva M.P."/>
            <person name="Mikhailov V.V."/>
        </authorList>
    </citation>
    <scope>NUCLEOTIDE SEQUENCE [LARGE SCALE GENOMIC DNA]</scope>
    <source>
        <strain evidence="2 3">KMM 8518</strain>
    </source>
</reference>
<proteinExistence type="predicted"/>
<protein>
    <submittedName>
        <fullName evidence="2">DUF4177 domain-containing protein</fullName>
    </submittedName>
</protein>
<evidence type="ECO:0000256" key="1">
    <source>
        <dbReference type="SAM" id="MobiDB-lite"/>
    </source>
</evidence>
<feature type="region of interest" description="Disordered" evidence="1">
    <location>
        <begin position="78"/>
        <end position="121"/>
    </location>
</feature>
<name>A0ABS5HQM7_9RHOB</name>
<evidence type="ECO:0000313" key="2">
    <source>
        <dbReference type="EMBL" id="MBR9651218.1"/>
    </source>
</evidence>
<keyword evidence="3" id="KW-1185">Reference proteome</keyword>
<accession>A0ABS5HQM7</accession>
<comment type="caution">
    <text evidence="2">The sequence shown here is derived from an EMBL/GenBank/DDBJ whole genome shotgun (WGS) entry which is preliminary data.</text>
</comment>
<gene>
    <name evidence="2" type="ORF">IT775_08805</name>
</gene>
<dbReference type="EMBL" id="JADMKU010000006">
    <property type="protein sequence ID" value="MBR9651218.1"/>
    <property type="molecule type" value="Genomic_DNA"/>
</dbReference>
<organism evidence="2 3">
    <name type="scientific">Thalassovita aquimarina</name>
    <dbReference type="NCBI Taxonomy" id="2785917"/>
    <lineage>
        <taxon>Bacteria</taxon>
        <taxon>Pseudomonadati</taxon>
        <taxon>Pseudomonadota</taxon>
        <taxon>Alphaproteobacteria</taxon>
        <taxon>Rhodobacterales</taxon>
        <taxon>Roseobacteraceae</taxon>
        <taxon>Thalassovita</taxon>
    </lineage>
</organism>
<sequence length="121" mass="13221">MTIYDYKVVPAPTKGARARGLKGPGARLGHSFETLLNDMAGDGWEFQRAETLPSEERQGLTHSSTTFRTFLVFRRPRRGDIDAFAPRPPEGAEMAPDARQNLSDPAASREEEGAASQSGET</sequence>